<feature type="chain" id="PRO_5020616820" description="Substrate import-associated zinc metallohydrolase lipoprotein" evidence="1">
    <location>
        <begin position="22"/>
        <end position="303"/>
    </location>
</feature>
<evidence type="ECO:0000256" key="1">
    <source>
        <dbReference type="SAM" id="SignalP"/>
    </source>
</evidence>
<dbReference type="Proteomes" id="UP000289703">
    <property type="component" value="Unassembled WGS sequence"/>
</dbReference>
<gene>
    <name evidence="2" type="ORF">EO244_10660</name>
</gene>
<evidence type="ECO:0000313" key="2">
    <source>
        <dbReference type="EMBL" id="RXQ92931.1"/>
    </source>
</evidence>
<dbReference type="AlphaFoldDB" id="A0A4Q1JL93"/>
<comment type="caution">
    <text evidence="2">The sequence shown here is derived from an EMBL/GenBank/DDBJ whole genome shotgun (WGS) entry which is preliminary data.</text>
</comment>
<name>A0A4Q1JL93_9BACT</name>
<dbReference type="OrthoDB" id="1113652at2"/>
<evidence type="ECO:0000313" key="3">
    <source>
        <dbReference type="Proteomes" id="UP000289703"/>
    </source>
</evidence>
<keyword evidence="3" id="KW-1185">Reference proteome</keyword>
<evidence type="ECO:0008006" key="4">
    <source>
        <dbReference type="Google" id="ProtNLM"/>
    </source>
</evidence>
<dbReference type="Gene3D" id="3.40.390.70">
    <property type="match status" value="1"/>
</dbReference>
<dbReference type="Pfam" id="PF15890">
    <property type="entry name" value="Peptidase_Mx1"/>
    <property type="match status" value="1"/>
</dbReference>
<feature type="signal peptide" evidence="1">
    <location>
        <begin position="1"/>
        <end position="21"/>
    </location>
</feature>
<accession>A0A4Q1JL93</accession>
<protein>
    <recommendedName>
        <fullName evidence="4">Substrate import-associated zinc metallohydrolase lipoprotein</fullName>
    </recommendedName>
</protein>
<proteinExistence type="predicted"/>
<sequence>MNKIKYWLLATAMVFAFGACSEDDEPNPNVTVINMDNGEQNDFDKYLEKTFVDTYNINFIYKWEDVESDMQYALVPAKVENSIKMANLIKYLCLDAYEEVAPEGFLKKYFPKMFMMVGSGGYRNNGTMVLGTAEGGLKITLYLINELDVTDVQRLYSHYFRTIFHEFSHILHQTKDYTTDFDKISATDYVGGSWNDAWKDEGDETIKQDERWSKGFISDYASKETNEDFVELIAHYITNTPESWEAKLVTAGDTGRPILEQKITIVKSYMKDVWKIDMDALRAAIQTRAEKLDEQDLDNISIN</sequence>
<dbReference type="PROSITE" id="PS51257">
    <property type="entry name" value="PROKAR_LIPOPROTEIN"/>
    <property type="match status" value="1"/>
</dbReference>
<dbReference type="SUPFAM" id="SSF55486">
    <property type="entry name" value="Metalloproteases ('zincins'), catalytic domain"/>
    <property type="match status" value="1"/>
</dbReference>
<organism evidence="2 3">
    <name type="scientific">Ancylomarina salipaludis</name>
    <dbReference type="NCBI Taxonomy" id="2501299"/>
    <lineage>
        <taxon>Bacteria</taxon>
        <taxon>Pseudomonadati</taxon>
        <taxon>Bacteroidota</taxon>
        <taxon>Bacteroidia</taxon>
        <taxon>Marinilabiliales</taxon>
        <taxon>Marinifilaceae</taxon>
        <taxon>Ancylomarina</taxon>
    </lineage>
</organism>
<dbReference type="NCBIfam" id="TIGR04549">
    <property type="entry name" value="LP_HExxH_w_tonB"/>
    <property type="match status" value="1"/>
</dbReference>
<dbReference type="RefSeq" id="WP_129254662.1">
    <property type="nucleotide sequence ID" value="NZ_SAXA01000009.1"/>
</dbReference>
<dbReference type="EMBL" id="SAXA01000009">
    <property type="protein sequence ID" value="RXQ92931.1"/>
    <property type="molecule type" value="Genomic_DNA"/>
</dbReference>
<keyword evidence="1" id="KW-0732">Signal</keyword>
<dbReference type="InterPro" id="IPR030890">
    <property type="entry name" value="LP_HExxH_w_TonB"/>
</dbReference>
<reference evidence="2 3" key="1">
    <citation type="submission" date="2019-01" db="EMBL/GenBank/DDBJ databases">
        <title>Ancylomarina salipaludis sp. nov., isolated from a salt marsh.</title>
        <authorList>
            <person name="Yoon J.-H."/>
        </authorList>
    </citation>
    <scope>NUCLEOTIDE SEQUENCE [LARGE SCALE GENOMIC DNA]</scope>
    <source>
        <strain evidence="2 3">SHSM-M15</strain>
    </source>
</reference>